<evidence type="ECO:0000313" key="2">
    <source>
        <dbReference type="Proteomes" id="UP000069272"/>
    </source>
</evidence>
<dbReference type="InterPro" id="IPR016024">
    <property type="entry name" value="ARM-type_fold"/>
</dbReference>
<dbReference type="Proteomes" id="UP000069272">
    <property type="component" value="Chromosome 2L"/>
</dbReference>
<dbReference type="STRING" id="7167.A0A182F1H9"/>
<dbReference type="AlphaFoldDB" id="A0A182F1H9"/>
<dbReference type="SUPFAM" id="SSF48371">
    <property type="entry name" value="ARM repeat"/>
    <property type="match status" value="1"/>
</dbReference>
<accession>A0A182F1H9</accession>
<dbReference type="VEuPathDB" id="VectorBase:AALB000307"/>
<evidence type="ECO:0000313" key="1">
    <source>
        <dbReference type="EnsemblMetazoa" id="AALB000307-PA"/>
    </source>
</evidence>
<dbReference type="KEGG" id="aali:118467431"/>
<dbReference type="PANTHER" id="PTHR16356:SF1">
    <property type="entry name" value="TRANSMEMBRANE AND COILED-COIL DOMAIN-CONTAINING PROTEIN 6"/>
    <property type="match status" value="1"/>
</dbReference>
<dbReference type="PANTHER" id="PTHR16356">
    <property type="entry name" value="TRANSMEMBRANE AND COILED-COIL DOMAIN-CONTAINING PROTEIN 6 TMCO6"/>
    <property type="match status" value="1"/>
</dbReference>
<protein>
    <submittedName>
        <fullName evidence="1">Uncharacterized protein</fullName>
    </submittedName>
</protein>
<dbReference type="OrthoDB" id="21522at2759"/>
<reference evidence="1 2" key="1">
    <citation type="journal article" date="2017" name="G3 (Bethesda)">
        <title>The Physical Genome Mapping of Anopheles albimanus Corrected Scaffold Misassemblies and Identified Interarm Rearrangements in Genus Anopheles.</title>
        <authorList>
            <person name="Artemov G.N."/>
            <person name="Peery A.N."/>
            <person name="Jiang X."/>
            <person name="Tu Z."/>
            <person name="Stegniy V.N."/>
            <person name="Sharakhova M.V."/>
            <person name="Sharakhov I.V."/>
        </authorList>
    </citation>
    <scope>NUCLEOTIDE SEQUENCE [LARGE SCALE GENOMIC DNA]</scope>
    <source>
        <strain evidence="1 2">ALBI9_A</strain>
    </source>
</reference>
<proteinExistence type="predicted"/>
<organism evidence="1 2">
    <name type="scientific">Anopheles albimanus</name>
    <name type="common">New world malaria mosquito</name>
    <dbReference type="NCBI Taxonomy" id="7167"/>
    <lineage>
        <taxon>Eukaryota</taxon>
        <taxon>Metazoa</taxon>
        <taxon>Ecdysozoa</taxon>
        <taxon>Arthropoda</taxon>
        <taxon>Hexapoda</taxon>
        <taxon>Insecta</taxon>
        <taxon>Pterygota</taxon>
        <taxon>Neoptera</taxon>
        <taxon>Endopterygota</taxon>
        <taxon>Diptera</taxon>
        <taxon>Nematocera</taxon>
        <taxon>Culicoidea</taxon>
        <taxon>Culicidae</taxon>
        <taxon>Anophelinae</taxon>
        <taxon>Anopheles</taxon>
    </lineage>
</organism>
<dbReference type="RefSeq" id="XP_035793818.1">
    <property type="nucleotide sequence ID" value="XM_035937925.1"/>
</dbReference>
<name>A0A182F1H9_ANOAL</name>
<keyword evidence="2" id="KW-1185">Reference proteome</keyword>
<dbReference type="InterPro" id="IPR011989">
    <property type="entry name" value="ARM-like"/>
</dbReference>
<dbReference type="EnsemblMetazoa" id="AALB000307-RA">
    <property type="protein sequence ID" value="AALB000307-PA"/>
    <property type="gene ID" value="AALB000307"/>
</dbReference>
<sequence>MDVEVPFVEQIRSQRRSELKWDQKTHRKKELDRNRAGLGELHHSIGVMETITETEIKGLAGRIKRRKRCEPLDLVRLSYGFQQSRENISHFIRITGAINVIVKELTGHDYNLQLLAAECICNLSLGDDVCCEKIATFAGTYLIALAENPNCRPLQQTCLWILQNIVGSSPKGAQVLFSQGLVVVLIRLLSTVTDHEAADDIILTLELALNYNQETDATLNQIVHCFTGKALQPSSLRLLYKCYNLIPTMDGTTPHDECLDSIIRGCIDYLASVLGTYLESQAASILLSIRILAHHLATSSSSRNTMVTHLMNRNTLKFSDLFNECAASSLMPLCKELLWFLGQLHSFCCEDPAQLQAYLTFDNFVEHLNVPKSLI</sequence>
<dbReference type="GeneID" id="118467431"/>
<dbReference type="VEuPathDB" id="VectorBase:AALB20_032623"/>
<dbReference type="Gene3D" id="1.25.10.10">
    <property type="entry name" value="Leucine-rich Repeat Variant"/>
    <property type="match status" value="1"/>
</dbReference>
<reference evidence="1" key="2">
    <citation type="submission" date="2022-08" db="UniProtKB">
        <authorList>
            <consortium name="EnsemblMetazoa"/>
        </authorList>
    </citation>
    <scope>IDENTIFICATION</scope>
    <source>
        <strain evidence="1">STECLA/ALBI9_A</strain>
    </source>
</reference>